<organism evidence="1">
    <name type="scientific">Lepeophtheirus salmonis</name>
    <name type="common">Salmon louse</name>
    <name type="synonym">Caligus salmonis</name>
    <dbReference type="NCBI Taxonomy" id="72036"/>
    <lineage>
        <taxon>Eukaryota</taxon>
        <taxon>Metazoa</taxon>
        <taxon>Ecdysozoa</taxon>
        <taxon>Arthropoda</taxon>
        <taxon>Crustacea</taxon>
        <taxon>Multicrustacea</taxon>
        <taxon>Hexanauplia</taxon>
        <taxon>Copepoda</taxon>
        <taxon>Siphonostomatoida</taxon>
        <taxon>Caligidae</taxon>
        <taxon>Lepeophtheirus</taxon>
    </lineage>
</organism>
<feature type="non-terminal residue" evidence="1">
    <location>
        <position position="1"/>
    </location>
</feature>
<proteinExistence type="predicted"/>
<name>A0A0K2T1M4_LEPSM</name>
<reference evidence="1" key="1">
    <citation type="submission" date="2014-05" db="EMBL/GenBank/DDBJ databases">
        <authorList>
            <person name="Chronopoulou M."/>
        </authorList>
    </citation>
    <scope>NUCLEOTIDE SEQUENCE</scope>
    <source>
        <tissue evidence="1">Whole organism</tissue>
    </source>
</reference>
<dbReference type="EMBL" id="HACA01002542">
    <property type="protein sequence ID" value="CDW19903.1"/>
    <property type="molecule type" value="Transcribed_RNA"/>
</dbReference>
<dbReference type="AlphaFoldDB" id="A0A0K2T1M4"/>
<sequence length="131" mass="14952">SPFDKHFFTITTPRAIELASHQTSYLSVTLTFQVSCAGPPQLAADREHLPSFYILSHLCIHFTVSPPTQSTILILIHLKSQYTRLIHFLQGFCPEAILLEDISHFLSFNLVQVDEYIVGEESSCFRHFLFP</sequence>
<accession>A0A0K2T1M4</accession>
<protein>
    <submittedName>
        <fullName evidence="1">Uncharacterized protein</fullName>
    </submittedName>
</protein>
<evidence type="ECO:0000313" key="1">
    <source>
        <dbReference type="EMBL" id="CDW19903.1"/>
    </source>
</evidence>